<gene>
    <name evidence="1" type="ORF">HJA87_27275</name>
</gene>
<proteinExistence type="predicted"/>
<evidence type="ECO:0000313" key="2">
    <source>
        <dbReference type="Proteomes" id="UP000720124"/>
    </source>
</evidence>
<dbReference type="Proteomes" id="UP000720124">
    <property type="component" value="Unassembled WGS sequence"/>
</dbReference>
<comment type="caution">
    <text evidence="1">The sequence shown here is derived from an EMBL/GenBank/DDBJ whole genome shotgun (WGS) entry which is preliminary data.</text>
</comment>
<protein>
    <submittedName>
        <fullName evidence="1">Uncharacterized protein</fullName>
    </submittedName>
</protein>
<dbReference type="EMBL" id="JABTXI010000013">
    <property type="protein sequence ID" value="MBY3593560.1"/>
    <property type="molecule type" value="Genomic_DNA"/>
</dbReference>
<name>A0ABS7LQK0_9HYPH</name>
<keyword evidence="2" id="KW-1185">Reference proteome</keyword>
<organism evidence="1 2">
    <name type="scientific">Rhizobium bangladeshense</name>
    <dbReference type="NCBI Taxonomy" id="1138189"/>
    <lineage>
        <taxon>Bacteria</taxon>
        <taxon>Pseudomonadati</taxon>
        <taxon>Pseudomonadota</taxon>
        <taxon>Alphaproteobacteria</taxon>
        <taxon>Hyphomicrobiales</taxon>
        <taxon>Rhizobiaceae</taxon>
        <taxon>Rhizobium/Agrobacterium group</taxon>
        <taxon>Rhizobium</taxon>
    </lineage>
</organism>
<sequence>MNVVSFPRVRECRDEPDCTFVSTDADERRLYRFALQYEMDGKSWATDIWAYSPKDAEDRVAAIRRSLTLCGQLYAEVETDAPTQL</sequence>
<evidence type="ECO:0000313" key="1">
    <source>
        <dbReference type="EMBL" id="MBY3593560.1"/>
    </source>
</evidence>
<reference evidence="1 2" key="1">
    <citation type="submission" date="2020-06" db="EMBL/GenBank/DDBJ databases">
        <title>Global-level population genomics: horizontal gene transfer, symbiosis and evolution in Rhizobia.</title>
        <authorList>
            <person name="Gai Y."/>
        </authorList>
    </citation>
    <scope>NUCLEOTIDE SEQUENCE [LARGE SCALE GENOMIC DNA]</scope>
    <source>
        <strain evidence="1 2">PLR6_1b</strain>
    </source>
</reference>
<accession>A0ABS7LQK0</accession>